<dbReference type="Proteomes" id="UP000254925">
    <property type="component" value="Unassembled WGS sequence"/>
</dbReference>
<proteinExistence type="predicted"/>
<keyword evidence="1" id="KW-0472">Membrane</keyword>
<dbReference type="RefSeq" id="WP_245571875.1">
    <property type="nucleotide sequence ID" value="NZ_QQBB01000021.1"/>
</dbReference>
<evidence type="ECO:0000313" key="3">
    <source>
        <dbReference type="Proteomes" id="UP000254925"/>
    </source>
</evidence>
<name>A0A370H4S5_9HYPH</name>
<gene>
    <name evidence="2" type="ORF">DES45_12121</name>
</gene>
<sequence>MMSSLVNLVLFAALVITSLCVLAMYRKLKRFDASQAEYKRLFQEASVALGTAGDAVRAFGTEGKEVADALGARIDEAREVLAQLAVATQSARHLQGTSASKTL</sequence>
<reference evidence="2 3" key="1">
    <citation type="submission" date="2018-07" db="EMBL/GenBank/DDBJ databases">
        <title>Genomic Encyclopedia of Type Strains, Phase IV (KMG-IV): sequencing the most valuable type-strain genomes for metagenomic binning, comparative biology and taxonomic classification.</title>
        <authorList>
            <person name="Goeker M."/>
        </authorList>
    </citation>
    <scope>NUCLEOTIDE SEQUENCE [LARGE SCALE GENOMIC DNA]</scope>
    <source>
        <strain evidence="2 3">DSM 14364</strain>
    </source>
</reference>
<evidence type="ECO:0000256" key="1">
    <source>
        <dbReference type="SAM" id="Phobius"/>
    </source>
</evidence>
<accession>A0A370H4S5</accession>
<organism evidence="2 3">
    <name type="scientific">Microvirga subterranea</name>
    <dbReference type="NCBI Taxonomy" id="186651"/>
    <lineage>
        <taxon>Bacteria</taxon>
        <taxon>Pseudomonadati</taxon>
        <taxon>Pseudomonadota</taxon>
        <taxon>Alphaproteobacteria</taxon>
        <taxon>Hyphomicrobiales</taxon>
        <taxon>Methylobacteriaceae</taxon>
        <taxon>Microvirga</taxon>
    </lineage>
</organism>
<dbReference type="AlphaFoldDB" id="A0A370H4S5"/>
<evidence type="ECO:0000313" key="2">
    <source>
        <dbReference type="EMBL" id="RDI50420.1"/>
    </source>
</evidence>
<dbReference type="EMBL" id="QQBB01000021">
    <property type="protein sequence ID" value="RDI50420.1"/>
    <property type="molecule type" value="Genomic_DNA"/>
</dbReference>
<keyword evidence="1" id="KW-0812">Transmembrane</keyword>
<comment type="caution">
    <text evidence="2">The sequence shown here is derived from an EMBL/GenBank/DDBJ whole genome shotgun (WGS) entry which is preliminary data.</text>
</comment>
<keyword evidence="3" id="KW-1185">Reference proteome</keyword>
<keyword evidence="1" id="KW-1133">Transmembrane helix</keyword>
<protein>
    <submittedName>
        <fullName evidence="2">Uncharacterized protein</fullName>
    </submittedName>
</protein>
<feature type="transmembrane region" description="Helical" evidence="1">
    <location>
        <begin position="6"/>
        <end position="25"/>
    </location>
</feature>